<feature type="region of interest" description="Disordered" evidence="2">
    <location>
        <begin position="279"/>
        <end position="298"/>
    </location>
</feature>
<organism evidence="3 5">
    <name type="scientific">Candidatus Chlorohelix allophototropha</name>
    <dbReference type="NCBI Taxonomy" id="3003348"/>
    <lineage>
        <taxon>Bacteria</taxon>
        <taxon>Bacillati</taxon>
        <taxon>Chloroflexota</taxon>
        <taxon>Chloroflexia</taxon>
        <taxon>Candidatus Chloroheliales</taxon>
        <taxon>Candidatus Chloroheliaceae</taxon>
        <taxon>Candidatus Chlorohelix</taxon>
    </lineage>
</organism>
<evidence type="ECO:0000313" key="5">
    <source>
        <dbReference type="Proteomes" id="UP000521676"/>
    </source>
</evidence>
<evidence type="ECO:0000256" key="2">
    <source>
        <dbReference type="SAM" id="MobiDB-lite"/>
    </source>
</evidence>
<keyword evidence="6" id="KW-1185">Reference proteome</keyword>
<gene>
    <name evidence="3" type="ORF">HXX08_06815</name>
    <name evidence="4" type="ORF">OZ401_000711</name>
</gene>
<feature type="compositionally biased region" description="Basic and acidic residues" evidence="2">
    <location>
        <begin position="330"/>
        <end position="353"/>
    </location>
</feature>
<dbReference type="Proteomes" id="UP000521676">
    <property type="component" value="Unassembled WGS sequence"/>
</dbReference>
<evidence type="ECO:0000313" key="4">
    <source>
        <dbReference type="EMBL" id="WJW67445.1"/>
    </source>
</evidence>
<accession>A0A8T7LZ38</accession>
<feature type="compositionally biased region" description="Polar residues" evidence="2">
    <location>
        <begin position="187"/>
        <end position="198"/>
    </location>
</feature>
<dbReference type="AlphaFoldDB" id="A0A8T7LZ38"/>
<dbReference type="RefSeq" id="WP_341469338.1">
    <property type="nucleotide sequence ID" value="NZ_CP128399.1"/>
</dbReference>
<feature type="region of interest" description="Disordered" evidence="2">
    <location>
        <begin position="409"/>
        <end position="428"/>
    </location>
</feature>
<reference evidence="4" key="2">
    <citation type="journal article" date="2024" name="Nature">
        <title>Anoxygenic phototroph of the Chloroflexota uses a type I reaction centre.</title>
        <authorList>
            <person name="Tsuji J.M."/>
            <person name="Shaw N.A."/>
            <person name="Nagashima S."/>
            <person name="Venkiteswaran J.J."/>
            <person name="Schiff S.L."/>
            <person name="Watanabe T."/>
            <person name="Fukui M."/>
            <person name="Hanada S."/>
            <person name="Tank M."/>
            <person name="Neufeld J.D."/>
        </authorList>
    </citation>
    <scope>NUCLEOTIDE SEQUENCE</scope>
    <source>
        <strain evidence="4">L227-S17</strain>
    </source>
</reference>
<evidence type="ECO:0000256" key="1">
    <source>
        <dbReference type="SAM" id="Coils"/>
    </source>
</evidence>
<sequence>MSARMNQSDYVGNLYENLPEPYSSEADETDADLLEEDIAPLPGMLDFETWADERINIFASLDATMTHHIMEAVSALSELRRRSEEDARRIAMQLEQQRLLLHNEVNTLKQERTRLQDELRIVRREVEEERARKYALEKEASLMQGGVESSPSVAREVITLTRRVQELSEQLQAFMQGKPMPEAPIRQSYTPASSSPLPESNFEPEAIPDELDKMMHLTLQEFSDAPTPQLKPNGRMKRQPIEESAPSLTLPETQKAPEPQPEVPILVNASEQKAEIPFELPSVEPQEKVPSKQAKEADQRLQHLLGRRFSPPSFEAAADAGEMPARVISYKKDTTKKDTANHNAKETRAKSDKAALEDLGSRLGIEDVQTPPPITSIKLGPGFATRSYNSGNSLMDILGDLLPDSFSSSELNNANSSEEPNSPTIVNIHPGETIRDLSSEDERPVIPPHLLPRTNPAAETIVPPARLSPPPGATTGNETFNPGDIETKLTISNLQGLSLLMMEKVIRSLPGVHQVTVTDFRKGELVMDVRHHPSLALDRVLPQLPDLNLKLISRDDGLMFAQER</sequence>
<name>A0A8T7LZ38_9CHLR</name>
<feature type="compositionally biased region" description="Low complexity" evidence="2">
    <location>
        <begin position="409"/>
        <end position="422"/>
    </location>
</feature>
<feature type="region of interest" description="Disordered" evidence="2">
    <location>
        <begin position="446"/>
        <end position="471"/>
    </location>
</feature>
<feature type="region of interest" description="Disordered" evidence="2">
    <location>
        <begin position="176"/>
        <end position="204"/>
    </location>
</feature>
<feature type="region of interest" description="Disordered" evidence="2">
    <location>
        <begin position="223"/>
        <end position="261"/>
    </location>
</feature>
<feature type="compositionally biased region" description="Basic and acidic residues" evidence="2">
    <location>
        <begin position="285"/>
        <end position="298"/>
    </location>
</feature>
<proteinExistence type="predicted"/>
<evidence type="ECO:0000313" key="3">
    <source>
        <dbReference type="EMBL" id="NWJ45572.1"/>
    </source>
</evidence>
<feature type="region of interest" description="Disordered" evidence="2">
    <location>
        <begin position="329"/>
        <end position="353"/>
    </location>
</feature>
<dbReference type="Proteomes" id="UP001431572">
    <property type="component" value="Chromosome 1"/>
</dbReference>
<keyword evidence="1" id="KW-0175">Coiled coil</keyword>
<feature type="coiled-coil region" evidence="1">
    <location>
        <begin position="91"/>
        <end position="139"/>
    </location>
</feature>
<evidence type="ECO:0000313" key="6">
    <source>
        <dbReference type="Proteomes" id="UP001431572"/>
    </source>
</evidence>
<dbReference type="EMBL" id="JACATZ010000001">
    <property type="protein sequence ID" value="NWJ45572.1"/>
    <property type="molecule type" value="Genomic_DNA"/>
</dbReference>
<dbReference type="EMBL" id="CP128399">
    <property type="protein sequence ID" value="WJW67445.1"/>
    <property type="molecule type" value="Genomic_DNA"/>
</dbReference>
<reference evidence="3 5" key="1">
    <citation type="submission" date="2020-06" db="EMBL/GenBank/DDBJ databases">
        <title>Anoxygenic phototrophic Chloroflexota member uses a Type I reaction center.</title>
        <authorList>
            <person name="Tsuji J.M."/>
            <person name="Shaw N.A."/>
            <person name="Nagashima S."/>
            <person name="Venkiteswaran J."/>
            <person name="Schiff S.L."/>
            <person name="Hanada S."/>
            <person name="Tank M."/>
            <person name="Neufeld J.D."/>
        </authorList>
    </citation>
    <scope>NUCLEOTIDE SEQUENCE [LARGE SCALE GENOMIC DNA]</scope>
    <source>
        <strain evidence="3">L227-S17</strain>
    </source>
</reference>
<protein>
    <submittedName>
        <fullName evidence="3">Uncharacterized protein</fullName>
    </submittedName>
</protein>